<dbReference type="GO" id="GO:0015920">
    <property type="term" value="P:lipopolysaccharide transport"/>
    <property type="evidence" value="ECO:0007669"/>
    <property type="project" value="InterPro"/>
</dbReference>
<comment type="function">
    <text evidence="4">Together with LptE, is involved in the assembly of lipopolysaccharide (LPS) at the surface of the outer membrane.</text>
</comment>
<evidence type="ECO:0000256" key="2">
    <source>
        <dbReference type="ARBA" id="ARBA00023136"/>
    </source>
</evidence>
<keyword evidence="1 4" id="KW-0732">Signal</keyword>
<dbReference type="GO" id="GO:0043165">
    <property type="term" value="P:Gram-negative-bacterium-type cell outer membrane assembly"/>
    <property type="evidence" value="ECO:0007669"/>
    <property type="project" value="UniProtKB-UniRule"/>
</dbReference>
<comment type="subunit">
    <text evidence="4">Component of the lipopolysaccharide transport and assembly complex. Interacts with LptE and LptA.</text>
</comment>
<proteinExistence type="inferred from homology"/>
<evidence type="ECO:0000259" key="6">
    <source>
        <dbReference type="Pfam" id="PF03968"/>
    </source>
</evidence>
<dbReference type="Proteomes" id="UP000282818">
    <property type="component" value="Unassembled WGS sequence"/>
</dbReference>
<keyword evidence="3 4" id="KW-0998">Cell outer membrane</keyword>
<dbReference type="EMBL" id="SACQ01000005">
    <property type="protein sequence ID" value="RVU30347.1"/>
    <property type="molecule type" value="Genomic_DNA"/>
</dbReference>
<sequence>MNVYYSRLYNLLNRRIKSFLLFTQLLEHWMPFQKVRAHKLTLAITAALLSQSELATAANAGWDCEAVDGSWSCAEKSSQALGAPRQTTAAPAQAPANPTSTNGQSAVAAPAVSSAAKPTVQPAATQTAPATSRQGRYSYLDWYPQRRGDGQLCAGQYIQPDLPEGDGTPFSEQPVVIDADKGIAQLGLGTELTGSVKIVQGQRSLYSSSALIDQETGQITLSGGATYREPGMLLTGKRAESNTNTATTTLYDAEYVLHEQRIRGSVAKVSRNEDRTITITDGTYTQCPPGVESWQVAASEIQLDQASGFGRAENATLRLGNVPVLYVPIFYFPIDDKRLSGFLYPSIRYTSSEGLELSTPYYFNIAPHMDDTLTPRYFEKRGLMLENEFRYMNEYSLNTLSTAVLPDDRRYGDTRWLLGLEHDGKQGAHWRSKIDYLAVSDNDYFDDVGSGLDITEQSHLNRYARLSYIESQWQAHIALQSYQTIDDTLAPYRRLPQISFIGTPNTGKSWLDARYLIDFNRFDRDLDGLTGADRIIGDRIHFEPTLTASFRNQWGYVKPSAKFWYTQYSLDNQLAGLDDTPSVAVPVLSIDSGVVFERDTHIIGNDYMQTLEPRLFGLYVPEKDQSHIPDFDSAAYDFSYRSLFRYNRFSGQDRIGDAQQISMGVTTRLIDDQGREAVSASVGQAYFFEKPSVKLNEEDAHLIDDKFSDIATTVNWRPNQRVIATFDANFDHTQFQNTENNFSVRYEEDINRIASFSYRFKEDVREQSTASFIWPVNNRWSTLGVWQYDWLNEDDIDTAFGVEYESCCWRTRVIARRWLKDNDEKDNSIYIQFMLKGLGNFGTSGGSTFLEKITGFEQREENNEYY</sequence>
<evidence type="ECO:0000256" key="5">
    <source>
        <dbReference type="SAM" id="MobiDB-lite"/>
    </source>
</evidence>
<dbReference type="Pfam" id="PF19838">
    <property type="entry name" value="LptD_2"/>
    <property type="match status" value="1"/>
</dbReference>
<evidence type="ECO:0000256" key="4">
    <source>
        <dbReference type="HAMAP-Rule" id="MF_01411"/>
    </source>
</evidence>
<dbReference type="Pfam" id="PF04453">
    <property type="entry name" value="LptD"/>
    <property type="match status" value="1"/>
</dbReference>
<evidence type="ECO:0000256" key="1">
    <source>
        <dbReference type="ARBA" id="ARBA00022729"/>
    </source>
</evidence>
<evidence type="ECO:0000259" key="7">
    <source>
        <dbReference type="Pfam" id="PF04453"/>
    </source>
</evidence>
<evidence type="ECO:0000256" key="3">
    <source>
        <dbReference type="ARBA" id="ARBA00023237"/>
    </source>
</evidence>
<feature type="compositionally biased region" description="Low complexity" evidence="5">
    <location>
        <begin position="83"/>
        <end position="131"/>
    </location>
</feature>
<keyword evidence="2 4" id="KW-0472">Membrane</keyword>
<dbReference type="HAMAP" id="MF_01411">
    <property type="entry name" value="LPS_assembly_LptD"/>
    <property type="match status" value="1"/>
</dbReference>
<accession>A0A437Q769</accession>
<evidence type="ECO:0000259" key="8">
    <source>
        <dbReference type="Pfam" id="PF19838"/>
    </source>
</evidence>
<dbReference type="AlphaFoldDB" id="A0A437Q769"/>
<comment type="similarity">
    <text evidence="4">Belongs to the LptD family.</text>
</comment>
<comment type="subcellular location">
    <subcellularLocation>
        <location evidence="4">Cell outer membrane</location>
    </subcellularLocation>
</comment>
<dbReference type="PANTHER" id="PTHR30189">
    <property type="entry name" value="LPS-ASSEMBLY PROTEIN"/>
    <property type="match status" value="1"/>
</dbReference>
<dbReference type="InterPro" id="IPR045659">
    <property type="entry name" value="LptD_2"/>
</dbReference>
<comment type="caution">
    <text evidence="9">The sequence shown here is derived from an EMBL/GenBank/DDBJ whole genome shotgun (WGS) entry which is preliminary data.</text>
</comment>
<feature type="region of interest" description="Disordered" evidence="5">
    <location>
        <begin position="82"/>
        <end position="132"/>
    </location>
</feature>
<gene>
    <name evidence="4 9" type="primary">lptD</name>
    <name evidence="9" type="ORF">EOE65_11940</name>
</gene>
<dbReference type="InterPro" id="IPR007543">
    <property type="entry name" value="LptD_C"/>
</dbReference>
<evidence type="ECO:0000313" key="10">
    <source>
        <dbReference type="Proteomes" id="UP000282818"/>
    </source>
</evidence>
<dbReference type="GO" id="GO:1990351">
    <property type="term" value="C:transporter complex"/>
    <property type="evidence" value="ECO:0007669"/>
    <property type="project" value="TreeGrafter"/>
</dbReference>
<feature type="domain" description="Organic solvent tolerance-like N-terminal" evidence="6">
    <location>
        <begin position="179"/>
        <end position="308"/>
    </location>
</feature>
<name>A0A437Q769_9GAMM</name>
<evidence type="ECO:0000313" key="9">
    <source>
        <dbReference type="EMBL" id="RVU30347.1"/>
    </source>
</evidence>
<dbReference type="InterPro" id="IPR020889">
    <property type="entry name" value="LipoPS_assembly_LptD"/>
</dbReference>
<dbReference type="Pfam" id="PF03968">
    <property type="entry name" value="LptD_N"/>
    <property type="match status" value="1"/>
</dbReference>
<keyword evidence="10" id="KW-1185">Reference proteome</keyword>
<dbReference type="InterPro" id="IPR005653">
    <property type="entry name" value="OstA-like_N"/>
</dbReference>
<feature type="domain" description="LPS-assembly protein LptD central" evidence="8">
    <location>
        <begin position="314"/>
        <end position="398"/>
    </location>
</feature>
<organism evidence="9 10">
    <name type="scientific">Neptunomonas marina</name>
    <dbReference type="NCBI Taxonomy" id="1815562"/>
    <lineage>
        <taxon>Bacteria</taxon>
        <taxon>Pseudomonadati</taxon>
        <taxon>Pseudomonadota</taxon>
        <taxon>Gammaproteobacteria</taxon>
        <taxon>Oceanospirillales</taxon>
        <taxon>Oceanospirillaceae</taxon>
        <taxon>Neptunomonas</taxon>
    </lineage>
</organism>
<dbReference type="PANTHER" id="PTHR30189:SF1">
    <property type="entry name" value="LPS-ASSEMBLY PROTEIN LPTD"/>
    <property type="match status" value="1"/>
</dbReference>
<dbReference type="InterPro" id="IPR050218">
    <property type="entry name" value="LptD"/>
</dbReference>
<reference evidence="9 10" key="1">
    <citation type="submission" date="2019-01" db="EMBL/GenBank/DDBJ databases">
        <authorList>
            <person name="Chen W.-M."/>
        </authorList>
    </citation>
    <scope>NUCLEOTIDE SEQUENCE [LARGE SCALE GENOMIC DNA]</scope>
    <source>
        <strain evidence="9 10">HPM-16</strain>
    </source>
</reference>
<dbReference type="GO" id="GO:0009279">
    <property type="term" value="C:cell outer membrane"/>
    <property type="evidence" value="ECO:0007669"/>
    <property type="project" value="UniProtKB-SubCell"/>
</dbReference>
<protein>
    <recommendedName>
        <fullName evidence="4">LPS-assembly protein LptD</fullName>
    </recommendedName>
</protein>
<feature type="domain" description="LptD C-terminal" evidence="7">
    <location>
        <begin position="414"/>
        <end position="780"/>
    </location>
</feature>
<comment type="caution">
    <text evidence="4">Lacks conserved residue(s) required for the propagation of feature annotation.</text>
</comment>